<accession>A0A0F9BC04</accession>
<dbReference type="EMBL" id="LAZR01041672">
    <property type="protein sequence ID" value="KKL11392.1"/>
    <property type="molecule type" value="Genomic_DNA"/>
</dbReference>
<comment type="caution">
    <text evidence="1">The sequence shown here is derived from an EMBL/GenBank/DDBJ whole genome shotgun (WGS) entry which is preliminary data.</text>
</comment>
<sequence length="40" mass="4434">MKNTLVFLIALFLVGLNSLPLSGSEPTSMKETDNKLLIVW</sequence>
<organism evidence="1">
    <name type="scientific">marine sediment metagenome</name>
    <dbReference type="NCBI Taxonomy" id="412755"/>
    <lineage>
        <taxon>unclassified sequences</taxon>
        <taxon>metagenomes</taxon>
        <taxon>ecological metagenomes</taxon>
    </lineage>
</organism>
<evidence type="ECO:0000313" key="1">
    <source>
        <dbReference type="EMBL" id="KKL11392.1"/>
    </source>
</evidence>
<reference evidence="1" key="1">
    <citation type="journal article" date="2015" name="Nature">
        <title>Complex archaea that bridge the gap between prokaryotes and eukaryotes.</title>
        <authorList>
            <person name="Spang A."/>
            <person name="Saw J.H."/>
            <person name="Jorgensen S.L."/>
            <person name="Zaremba-Niedzwiedzka K."/>
            <person name="Martijn J."/>
            <person name="Lind A.E."/>
            <person name="van Eijk R."/>
            <person name="Schleper C."/>
            <person name="Guy L."/>
            <person name="Ettema T.J."/>
        </authorList>
    </citation>
    <scope>NUCLEOTIDE SEQUENCE</scope>
</reference>
<name>A0A0F9BC04_9ZZZZ</name>
<proteinExistence type="predicted"/>
<protein>
    <submittedName>
        <fullName evidence="1">Uncharacterized protein</fullName>
    </submittedName>
</protein>
<gene>
    <name evidence="1" type="ORF">LCGC14_2546290</name>
</gene>
<dbReference type="AlphaFoldDB" id="A0A0F9BC04"/>
<feature type="non-terminal residue" evidence="1">
    <location>
        <position position="40"/>
    </location>
</feature>